<dbReference type="EMBL" id="UIVT01000002">
    <property type="protein sequence ID" value="SVP90561.1"/>
    <property type="molecule type" value="Genomic_DNA"/>
</dbReference>
<organism evidence="3">
    <name type="scientific">Theileria annulata</name>
    <dbReference type="NCBI Taxonomy" id="5874"/>
    <lineage>
        <taxon>Eukaryota</taxon>
        <taxon>Sar</taxon>
        <taxon>Alveolata</taxon>
        <taxon>Apicomplexa</taxon>
        <taxon>Aconoidasida</taxon>
        <taxon>Piroplasmida</taxon>
        <taxon>Theileriidae</taxon>
        <taxon>Theileria</taxon>
    </lineage>
</organism>
<gene>
    <name evidence="2" type="ORF">TAT_000127000</name>
    <name evidence="3" type="ORF">TAV_000127100</name>
</gene>
<dbReference type="UniPathway" id="UPA00196"/>
<name>A0A3B0MMS3_THEAN</name>
<reference evidence="3" key="1">
    <citation type="submission" date="2018-07" db="EMBL/GenBank/DDBJ databases">
        <authorList>
            <person name="Quirk P.G."/>
            <person name="Krulwich T.A."/>
        </authorList>
    </citation>
    <scope>NUCLEOTIDE SEQUENCE</scope>
    <source>
        <strain evidence="3">Anand</strain>
    </source>
</reference>
<keyword evidence="1" id="KW-1133">Transmembrane helix</keyword>
<proteinExistence type="predicted"/>
<feature type="transmembrane region" description="Helical" evidence="1">
    <location>
        <begin position="7"/>
        <end position="26"/>
    </location>
</feature>
<dbReference type="EMBL" id="UIVS01000002">
    <property type="protein sequence ID" value="SVP91075.1"/>
    <property type="molecule type" value="Genomic_DNA"/>
</dbReference>
<keyword evidence="1" id="KW-0472">Membrane</keyword>
<dbReference type="GO" id="GO:0016020">
    <property type="term" value="C:membrane"/>
    <property type="evidence" value="ECO:0007669"/>
    <property type="project" value="GOC"/>
</dbReference>
<sequence>MKSQRLFILYYFSLIFGIFYLKYFHLLKNETNLLNLHRLKLFLNLNPKFFKYEYILYYDPNNLLTKKISVKLSNFLSSKGLSSSLSNLEASGLDLLSDDIPDDESEDSTALDKKFAIVVNYENADKKSKFNLRVKGGNTLIFTINSTTIYSEDLVQRIFSLIYKLFFDTSGLKIKEYKPFLDLNFVLLSDKGRVSWDFTKDVLSPYLNVILSSISLFYEVNLHSRVVSNVDYYKKMVLNSDNEESEEPNEEAIFELGNQETNFYNFFEGISNIDISMKDQHSFRHSLNFFVILSSKPTFLKDPFTGQKRDSFTIDNLGVFTFLNNRIKSDEYKLTEEDISELVSTWVTYIRHMHSLPASLSEYALWLCNLDENLMMVSDNEYFISKGPDSNNISMSDSFELTFDAPANVSFYRFELLKLSKIFYHSYIKGTLINLKKLSQVKRVYFNNQVPKSTAEFVKNTFYALEHSMGHLFMQSENSLDTSFPTLVSMDMNQKALSLARFAYSQSLEALSDDQMFPKNILSHEHNLAVFMCDVFPFVFPVLAFYLRMGLQNLKSR</sequence>
<evidence type="ECO:0000313" key="3">
    <source>
        <dbReference type="EMBL" id="SVP91075.1"/>
    </source>
</evidence>
<dbReference type="AlphaFoldDB" id="A0A3B0MMS3"/>
<evidence type="ECO:0000256" key="1">
    <source>
        <dbReference type="SAM" id="Phobius"/>
    </source>
</evidence>
<dbReference type="VEuPathDB" id="PiroplasmaDB:TA15745"/>
<evidence type="ECO:0000313" key="2">
    <source>
        <dbReference type="EMBL" id="SVP90561.1"/>
    </source>
</evidence>
<accession>A0A3B0MMS3</accession>
<feature type="transmembrane region" description="Helical" evidence="1">
    <location>
        <begin position="528"/>
        <end position="547"/>
    </location>
</feature>
<keyword evidence="1" id="KW-0812">Transmembrane</keyword>
<dbReference type="GO" id="GO:0006506">
    <property type="term" value="P:GPI anchor biosynthetic process"/>
    <property type="evidence" value="ECO:0007669"/>
    <property type="project" value="UniProtKB-UniPathway"/>
</dbReference>
<protein>
    <submittedName>
        <fullName evidence="3">Phosphatidylinositol-glycan biosynthesis class S protein, putative</fullName>
    </submittedName>
</protein>